<gene>
    <name evidence="2" type="ORF">ACFPET_06825</name>
</gene>
<protein>
    <submittedName>
        <fullName evidence="2">DUF6220 domain-containing protein</fullName>
    </submittedName>
</protein>
<dbReference type="InterPro" id="IPR046192">
    <property type="entry name" value="DUF6220"/>
</dbReference>
<evidence type="ECO:0000256" key="1">
    <source>
        <dbReference type="SAM" id="Phobius"/>
    </source>
</evidence>
<organism evidence="2 3">
    <name type="scientific">Salininema proteolyticum</name>
    <dbReference type="NCBI Taxonomy" id="1607685"/>
    <lineage>
        <taxon>Bacteria</taxon>
        <taxon>Bacillati</taxon>
        <taxon>Actinomycetota</taxon>
        <taxon>Actinomycetes</taxon>
        <taxon>Glycomycetales</taxon>
        <taxon>Glycomycetaceae</taxon>
        <taxon>Salininema</taxon>
    </lineage>
</organism>
<dbReference type="EMBL" id="JBHSDK010000010">
    <property type="protein sequence ID" value="MFC4334908.1"/>
    <property type="molecule type" value="Genomic_DNA"/>
</dbReference>
<comment type="caution">
    <text evidence="2">The sequence shown here is derived from an EMBL/GenBank/DDBJ whole genome shotgun (WGS) entry which is preliminary data.</text>
</comment>
<name>A0ABV8TWX6_9ACTN</name>
<feature type="transmembrane region" description="Helical" evidence="1">
    <location>
        <begin position="40"/>
        <end position="61"/>
    </location>
</feature>
<sequence>MKKFLTVWLRVTMGLLGLQIALAGFGAVGGGELRENFNLHILNGRAIAVAILLALVFALIAKAGKKSVLMLLLAVGLMVLQALFAMANVPGTTMGQVLFFFHAINGLIIMGVVESAFPGKEKPAPAEEAEPAAAR</sequence>
<dbReference type="Proteomes" id="UP001595823">
    <property type="component" value="Unassembled WGS sequence"/>
</dbReference>
<keyword evidence="1" id="KW-0472">Membrane</keyword>
<dbReference type="RefSeq" id="WP_380619066.1">
    <property type="nucleotide sequence ID" value="NZ_JBHSDK010000010.1"/>
</dbReference>
<dbReference type="Pfam" id="PF19728">
    <property type="entry name" value="DUF6220"/>
    <property type="match status" value="1"/>
</dbReference>
<keyword evidence="1" id="KW-0812">Transmembrane</keyword>
<feature type="transmembrane region" description="Helical" evidence="1">
    <location>
        <begin position="68"/>
        <end position="87"/>
    </location>
</feature>
<keyword evidence="3" id="KW-1185">Reference proteome</keyword>
<evidence type="ECO:0000313" key="3">
    <source>
        <dbReference type="Proteomes" id="UP001595823"/>
    </source>
</evidence>
<keyword evidence="1" id="KW-1133">Transmembrane helix</keyword>
<evidence type="ECO:0000313" key="2">
    <source>
        <dbReference type="EMBL" id="MFC4334908.1"/>
    </source>
</evidence>
<reference evidence="3" key="1">
    <citation type="journal article" date="2019" name="Int. J. Syst. Evol. Microbiol.">
        <title>The Global Catalogue of Microorganisms (GCM) 10K type strain sequencing project: providing services to taxonomists for standard genome sequencing and annotation.</title>
        <authorList>
            <consortium name="The Broad Institute Genomics Platform"/>
            <consortium name="The Broad Institute Genome Sequencing Center for Infectious Disease"/>
            <person name="Wu L."/>
            <person name="Ma J."/>
        </authorList>
    </citation>
    <scope>NUCLEOTIDE SEQUENCE [LARGE SCALE GENOMIC DNA]</scope>
    <source>
        <strain evidence="3">IBRC-M 10908</strain>
    </source>
</reference>
<accession>A0ABV8TWX6</accession>
<feature type="transmembrane region" description="Helical" evidence="1">
    <location>
        <begin position="93"/>
        <end position="113"/>
    </location>
</feature>
<proteinExistence type="predicted"/>